<evidence type="ECO:0000256" key="41">
    <source>
        <dbReference type="ARBA" id="ARBA00047810"/>
    </source>
</evidence>
<feature type="active site" description="Proton acceptor; for dehydratase activity" evidence="64">
    <location>
        <position position="838"/>
    </location>
</feature>
<keyword evidence="19" id="KW-0520">NAD</keyword>
<sequence>MLTSFTGLHGLPERNGKLKDLAHFDATFFGVHAKQAHLMDPQLRLLLELTHEAIVDAGLNPAELRGTRTGVYVGVSNSESDEFWTGDPDKINGYALTGCCRAMFPNRISYTFNLQGPSYAIDTACSSSMFALAQAFSAIRAGDCDAAVVAGTNLCLKPANSLNFHRLSMLSPQGMCKAFDSSGNGYVRSEAAVVVLLQRRSAARRVYATVRNVRTNTDGAKVQGITFPSGAMQKKLIEETFEEVELDPTAVSYVEAHGTGTKVGDPQEVNSIADVFCSGRREPVLLGSVKSNMGHSEPASGLCSVAKVVVAMEAGVLPANLHYQNPNPDIPALSDGRLKVVDRNTPWSGGLVAINSFGFGGANAHVILESHKSLRPPPADYTIPRLVVASGRTEEAVEALLTQASAHARDAELHALLDAVHAQNIPGHSRRGFALLTESPVQEVLELEGSSGEVRPVWFVFSGMGSQWPGMARDLLRLPMFAASVQRSAAVLRPHGIDLMHVLKEADETEFENVVNSFVSIAAVQVALVDILRTLGIVPDGIVGHSVGEVGCAYADETLTAEQAVLAAYWRGRSILDAKLERGAMAAVGLSWEECRRRCPSGVFPACHNSADSVTVSGSVTALESFLTELQAEDIFARRVKSSGFAFHSKYIADAAPLLRKSLERIIPNPKPRSSRWISSSIPQSKWNTDLARFSDAAYHVNNLLSPVLFAEAVAAVPERAILIEVAPHALLQAVLKRSLPKSISHVPLVRRDASDALVHLLSAVGRLYAAGAQPQVSRLYDPVRFPVSRGTPALASHIKWDHGIEWNVADYKTVGRNSENVIEYDLSRPEDAYISGHTIDGRILFPATGYLTLVWRTMAKISNKKIEETAIVLEDVQFQRATIMPREGPVRFLVSILEGTGEFSVCEGGAVVVTGTVRLAGEARVEGLELPPPVARSEADALPLVTDDIYKELRLRGYDYDGLFRGIKSSDGRGTSGALAWENNWISFMDTLLQFGIIGVDTRELYLPTRLQRAFIDPVRHLEMVNAAAERGIPVHMHRHINVVQAGGVEFRGIKTSLAPRRTQVQAAPKLEKYVFLPYDNATVATENTSRSKLDALTVSLQLVLENVATMRLRMVEAGLERPPEALLAPTAIEVLESEPMVRVDTTVAAGAHAAVYAPALQSLSVKILPKDTRTTVPDEKCHLALAADVLARHGSVVLANLVASLLDNGMILLEEPHTALDDRVVLDMLDKLQLDVVSRQVTSNCDYVLLRRRAQLPAGSVVVEITESTYDWVEPLRDALKRAENENIRIYVVSQRSRTSGVVGLATCLRAEPGGDKVRLYFLPDAKVVPFEPAAKQYAERVRLDLATNVLHADAWGSYRHIRLGALADATLQVEHSYINTLTRGDLSSLRWIESPLRYKVEVPTPNEELCNVYYAPLNFRDIMLATGKLPPDALPGDLAGQECILGLEFAGRDSSGRRVMGMVAAQGLATTVLADPTFLWTVPDHWTLEQAATVPVAYATGSYIMLTPCIFVAFTLNYLVVVCHCVCVGIEESLNIVSNRFQIESRSRSRIDPIPLEVPAYYALVVRGRMVRGESVLVHAGTGGVGQAAIAIALHAGCTVFTTVGTADKRAFLKRTFPGLRDEHIGNSRDTSFEQLVLTATSGRGVDLVLNSLAADKLQASVRCLAPGGRFLEIGKLDLSNNTALGMAIFLKNTTFHGILLDALFDCNGNEADRRAVVRCVDEGIAAGAVRPLPATVYSDQQLEQAFRYMATGKHIGKVVLKIRGQSRKLVSVCTAELCASGRSGWLRSRTSALADQERRATSGTGFPQWCAHGLPSLYTSARFAYATYSAFYDVRPVTCCRWRERGVRVLVSTADLTTVAGARALIREAATLGPVGGVFNLAAVLRDAFLENQTPDDFRTVAKPKIDGTKALDVATRELASELDYFVAFSSVSCGRGNAGQTNYGLANSAMERLCEQRQADGLPGLAIQWGAIGDVGLVVNTMGGNDTVVGGTLPQRITSCLEALGALMALPHPVAASMVLADKRRTTAAPQQDLVQAVANILGIKDPSKVSDSANLAELGMDSLMGAEIKQTLERGYDVTLGVQEIRTLTFAKLREMAGGAGSVAPPEHNGDAAHATTAAVNDAVQFATLGELTPKQVVVKLPSAVPTDASSRPVFMVHPIEGVVDSLRTLAASVRGLVYGLQCTAAAPLDDMSSLARFYVAHVRSVQPEPPYVLVGYSFGAAVAFEMATQLEGAGCAVRLVLVDGSPAYVATHTTRGKNKRSSRSASGDEADALTYFVQLFKDVDAAKVTSELERLDNWEARVAHVTALLSGVTPYSDAALAEAGASFYRKLVVGDTYRPMARLDAPVALFKARDNYVTLGNDYGLRAVCSRPVRVTQLPGTHRSILTGDAATTIAEHVSTELSTH</sequence>
<dbReference type="Pfam" id="PF00698">
    <property type="entry name" value="Acyl_transf_1"/>
    <property type="match status" value="1"/>
</dbReference>
<evidence type="ECO:0000256" key="28">
    <source>
        <dbReference type="ARBA" id="ARBA00023398"/>
    </source>
</evidence>
<dbReference type="Pfam" id="PF00550">
    <property type="entry name" value="PP-binding"/>
    <property type="match status" value="1"/>
</dbReference>
<dbReference type="SMART" id="SM00829">
    <property type="entry name" value="PKS_ER"/>
    <property type="match status" value="1"/>
</dbReference>
<dbReference type="Gene3D" id="3.90.180.10">
    <property type="entry name" value="Medium-chain alcohol dehydrogenases, catalytic domain"/>
    <property type="match status" value="2"/>
</dbReference>
<evidence type="ECO:0000256" key="37">
    <source>
        <dbReference type="ARBA" id="ARBA00047440"/>
    </source>
</evidence>
<evidence type="ECO:0000256" key="18">
    <source>
        <dbReference type="ARBA" id="ARBA00023002"/>
    </source>
</evidence>
<dbReference type="InterPro" id="IPR020841">
    <property type="entry name" value="PKS_Beta-ketoAc_synthase_dom"/>
</dbReference>
<dbReference type="Gene3D" id="3.40.50.1820">
    <property type="entry name" value="alpha/beta hydrolase"/>
    <property type="match status" value="1"/>
</dbReference>
<comment type="function">
    <text evidence="32">Fatty acid synthetase is a multifunctional enzyme that catalyzes the de novo biosynthesis of long-chain saturated fatty acids starting from acetyl-CoA and malonyl-CoA in the presence of NADPH. This multifunctional protein contains 7 catalytic activities and a site for the binding of the prosthetic group 4'-phosphopantetheine of the acyl carrier protein ([ACP]) domain.</text>
</comment>
<dbReference type="SMART" id="SM00822">
    <property type="entry name" value="PKS_KR"/>
    <property type="match status" value="1"/>
</dbReference>
<comment type="catalytic activity">
    <reaction evidence="26">
        <text>(3R)-hydroxydecanoyl-[ACP] = (2E)-decenoyl-[ACP] + H2O</text>
        <dbReference type="Rhea" id="RHEA:41860"/>
        <dbReference type="Rhea" id="RHEA-COMP:9638"/>
        <dbReference type="Rhea" id="RHEA-COMP:9639"/>
        <dbReference type="ChEBI" id="CHEBI:15377"/>
        <dbReference type="ChEBI" id="CHEBI:78466"/>
        <dbReference type="ChEBI" id="CHEBI:78467"/>
    </reaction>
    <physiologicalReaction direction="left-to-right" evidence="26">
        <dbReference type="Rhea" id="RHEA:41861"/>
    </physiologicalReaction>
</comment>
<keyword evidence="69" id="KW-1185">Reference proteome</keyword>
<dbReference type="EC" id="2.3.1.85" evidence="4"/>
<keyword evidence="11" id="KW-0808">Transferase</keyword>
<dbReference type="EC" id="2.3.1.41" evidence="6"/>
<comment type="catalytic activity">
    <reaction evidence="47">
        <text>tetradecanoyl-[ACP] + H2O = tetradecanoate + holo-[ACP] + H(+)</text>
        <dbReference type="Rhea" id="RHEA:30123"/>
        <dbReference type="Rhea" id="RHEA-COMP:9648"/>
        <dbReference type="Rhea" id="RHEA-COMP:9685"/>
        <dbReference type="ChEBI" id="CHEBI:15377"/>
        <dbReference type="ChEBI" id="CHEBI:15378"/>
        <dbReference type="ChEBI" id="CHEBI:30807"/>
        <dbReference type="ChEBI" id="CHEBI:64479"/>
        <dbReference type="ChEBI" id="CHEBI:78477"/>
        <dbReference type="EC" id="3.1.2.14"/>
    </reaction>
    <physiologicalReaction direction="left-to-right" evidence="47">
        <dbReference type="Rhea" id="RHEA:30124"/>
    </physiologicalReaction>
</comment>
<evidence type="ECO:0000256" key="2">
    <source>
        <dbReference type="ARBA" id="ARBA00012004"/>
    </source>
</evidence>
<dbReference type="Pfam" id="PF08659">
    <property type="entry name" value="KR"/>
    <property type="match status" value="1"/>
</dbReference>
<dbReference type="Gene3D" id="1.10.1200.10">
    <property type="entry name" value="ACP-like"/>
    <property type="match status" value="1"/>
</dbReference>
<evidence type="ECO:0000256" key="30">
    <source>
        <dbReference type="ARBA" id="ARBA00023401"/>
    </source>
</evidence>
<dbReference type="Pfam" id="PF00975">
    <property type="entry name" value="Thioesterase"/>
    <property type="match status" value="1"/>
</dbReference>
<keyword evidence="16" id="KW-0663">Pyridoxal phosphate</keyword>
<evidence type="ECO:0000256" key="38">
    <source>
        <dbReference type="ARBA" id="ARBA00047451"/>
    </source>
</evidence>
<evidence type="ECO:0000256" key="14">
    <source>
        <dbReference type="ARBA" id="ARBA00022832"/>
    </source>
</evidence>
<evidence type="ECO:0000256" key="46">
    <source>
        <dbReference type="ARBA" id="ARBA00048281"/>
    </source>
</evidence>
<evidence type="ECO:0000256" key="33">
    <source>
        <dbReference type="ARBA" id="ARBA00044883"/>
    </source>
</evidence>
<evidence type="ECO:0000256" key="44">
    <source>
        <dbReference type="ARBA" id="ARBA00047961"/>
    </source>
</evidence>
<dbReference type="InterPro" id="IPR009081">
    <property type="entry name" value="PP-bd_ACP"/>
</dbReference>
<comment type="catalytic activity">
    <reaction evidence="53">
        <text>hexadecanoyl-[ACP] + H2O = hexadecanoate + holo-[ACP] + H(+)</text>
        <dbReference type="Rhea" id="RHEA:41932"/>
        <dbReference type="Rhea" id="RHEA-COMP:9652"/>
        <dbReference type="Rhea" id="RHEA-COMP:9685"/>
        <dbReference type="ChEBI" id="CHEBI:7896"/>
        <dbReference type="ChEBI" id="CHEBI:15377"/>
        <dbReference type="ChEBI" id="CHEBI:15378"/>
        <dbReference type="ChEBI" id="CHEBI:64479"/>
        <dbReference type="ChEBI" id="CHEBI:78483"/>
        <dbReference type="EC" id="3.1.2.14"/>
    </reaction>
    <physiologicalReaction direction="left-to-right" evidence="53">
        <dbReference type="Rhea" id="RHEA:41933"/>
    </physiologicalReaction>
</comment>
<dbReference type="PROSITE" id="PS52004">
    <property type="entry name" value="KS3_2"/>
    <property type="match status" value="1"/>
</dbReference>
<comment type="catalytic activity">
    <reaction evidence="43">
        <text>3-oxobutanoyl-[ACP] + NADPH + H(+) = (3R)-hydroxybutanoyl-[ACP] + NADP(+)</text>
        <dbReference type="Rhea" id="RHEA:41804"/>
        <dbReference type="Rhea" id="RHEA-COMP:9625"/>
        <dbReference type="Rhea" id="RHEA-COMP:9626"/>
        <dbReference type="ChEBI" id="CHEBI:15378"/>
        <dbReference type="ChEBI" id="CHEBI:57783"/>
        <dbReference type="ChEBI" id="CHEBI:58349"/>
        <dbReference type="ChEBI" id="CHEBI:78450"/>
        <dbReference type="ChEBI" id="CHEBI:78451"/>
    </reaction>
    <physiologicalReaction direction="left-to-right" evidence="43">
        <dbReference type="Rhea" id="RHEA:41805"/>
    </physiologicalReaction>
</comment>
<comment type="catalytic activity">
    <reaction evidence="25">
        <text>(3R)-hydroxyhexanoyl-[ACP] = (2E)-hexenoyl-[ACP] + H2O</text>
        <dbReference type="Rhea" id="RHEA:41828"/>
        <dbReference type="Rhea" id="RHEA-COMP:9630"/>
        <dbReference type="Rhea" id="RHEA-COMP:9631"/>
        <dbReference type="ChEBI" id="CHEBI:15377"/>
        <dbReference type="ChEBI" id="CHEBI:78457"/>
        <dbReference type="ChEBI" id="CHEBI:78458"/>
    </reaction>
    <physiologicalReaction direction="left-to-right" evidence="25">
        <dbReference type="Rhea" id="RHEA:41829"/>
    </physiologicalReaction>
</comment>
<dbReference type="Pfam" id="PF13602">
    <property type="entry name" value="ADH_zinc_N_2"/>
    <property type="match status" value="1"/>
</dbReference>
<comment type="catalytic activity">
    <reaction evidence="35">
        <text>hexanoyl-[ACP] + malonyl-[ACP] + H(+) = 3-oxooctanoyl-[ACP] + holo-[ACP] + CO2</text>
        <dbReference type="Rhea" id="RHEA:41836"/>
        <dbReference type="Rhea" id="RHEA-COMP:9623"/>
        <dbReference type="Rhea" id="RHEA-COMP:9632"/>
        <dbReference type="Rhea" id="RHEA-COMP:9633"/>
        <dbReference type="Rhea" id="RHEA-COMP:9685"/>
        <dbReference type="ChEBI" id="CHEBI:15378"/>
        <dbReference type="ChEBI" id="CHEBI:16526"/>
        <dbReference type="ChEBI" id="CHEBI:64479"/>
        <dbReference type="ChEBI" id="CHEBI:78449"/>
        <dbReference type="ChEBI" id="CHEBI:78459"/>
        <dbReference type="ChEBI" id="CHEBI:78460"/>
    </reaction>
    <physiologicalReaction direction="left-to-right" evidence="35">
        <dbReference type="Rhea" id="RHEA:41837"/>
    </physiologicalReaction>
</comment>
<evidence type="ECO:0000256" key="35">
    <source>
        <dbReference type="ARBA" id="ARBA00047394"/>
    </source>
</evidence>
<evidence type="ECO:0000256" key="15">
    <source>
        <dbReference type="ARBA" id="ARBA00022857"/>
    </source>
</evidence>
<dbReference type="EC" id="3.1.2.14" evidence="3"/>
<dbReference type="SUPFAM" id="SSF52151">
    <property type="entry name" value="FabD/lysophospholipase-like"/>
    <property type="match status" value="1"/>
</dbReference>
<evidence type="ECO:0000256" key="4">
    <source>
        <dbReference type="ARBA" id="ARBA00012873"/>
    </source>
</evidence>
<evidence type="ECO:0000256" key="40">
    <source>
        <dbReference type="ARBA" id="ARBA00047578"/>
    </source>
</evidence>
<dbReference type="CDD" id="cd00833">
    <property type="entry name" value="PKS"/>
    <property type="match status" value="1"/>
</dbReference>
<dbReference type="UniPathway" id="UPA00094"/>
<dbReference type="PROSITE" id="PS00606">
    <property type="entry name" value="KS3_1"/>
    <property type="match status" value="1"/>
</dbReference>
<comment type="catalytic activity">
    <reaction evidence="42">
        <text>(2E)-hexenoyl-[ACP] + NADPH + H(+) = hexanoyl-[ACP] + NADP(+)</text>
        <dbReference type="Rhea" id="RHEA:41832"/>
        <dbReference type="Rhea" id="RHEA-COMP:9631"/>
        <dbReference type="Rhea" id="RHEA-COMP:9632"/>
        <dbReference type="ChEBI" id="CHEBI:15378"/>
        <dbReference type="ChEBI" id="CHEBI:57783"/>
        <dbReference type="ChEBI" id="CHEBI:58349"/>
        <dbReference type="ChEBI" id="CHEBI:78458"/>
        <dbReference type="ChEBI" id="CHEBI:78459"/>
    </reaction>
    <physiologicalReaction direction="left-to-right" evidence="42">
        <dbReference type="Rhea" id="RHEA:41833"/>
    </physiologicalReaction>
</comment>
<dbReference type="InterPro" id="IPR020806">
    <property type="entry name" value="PKS_PP-bd"/>
</dbReference>
<evidence type="ECO:0000256" key="39">
    <source>
        <dbReference type="ARBA" id="ARBA00047500"/>
    </source>
</evidence>
<evidence type="ECO:0000256" key="11">
    <source>
        <dbReference type="ARBA" id="ARBA00022679"/>
    </source>
</evidence>
<keyword evidence="10" id="KW-0597">Phosphoprotein</keyword>
<keyword evidence="14" id="KW-0276">Fatty acid metabolism</keyword>
<dbReference type="InterPro" id="IPR001031">
    <property type="entry name" value="Thioesterase"/>
</dbReference>
<evidence type="ECO:0000256" key="24">
    <source>
        <dbReference type="ARBA" id="ARBA00023351"/>
    </source>
</evidence>
<protein>
    <recommendedName>
        <fullName evidence="7">Fatty acid synthase</fullName>
        <ecNumber evidence="5">1.1.1.100</ecNumber>
        <ecNumber evidence="2">1.3.1.39</ecNumber>
        <ecNumber evidence="6">2.3.1.41</ecNumber>
        <ecNumber evidence="4">2.3.1.85</ecNumber>
        <ecNumber evidence="3">3.1.2.14</ecNumber>
    </recommendedName>
</protein>
<dbReference type="Gene3D" id="3.40.366.10">
    <property type="entry name" value="Malonyl-Coenzyme A Acyl Carrier Protein, domain 2"/>
    <property type="match status" value="1"/>
</dbReference>
<dbReference type="OrthoDB" id="329835at2759"/>
<evidence type="ECO:0000256" key="43">
    <source>
        <dbReference type="ARBA" id="ARBA00047953"/>
    </source>
</evidence>
<keyword evidence="20" id="KW-0443">Lipid metabolism</keyword>
<comment type="catalytic activity">
    <reaction evidence="63">
        <text>octanoyl-[ACP] + malonyl-[ACP] + H(+) = 3-oxodecanoyl-[ACP] + holo-[ACP] + CO2</text>
        <dbReference type="Rhea" id="RHEA:41852"/>
        <dbReference type="Rhea" id="RHEA-COMP:9623"/>
        <dbReference type="Rhea" id="RHEA-COMP:9636"/>
        <dbReference type="Rhea" id="RHEA-COMP:9637"/>
        <dbReference type="Rhea" id="RHEA-COMP:9685"/>
        <dbReference type="ChEBI" id="CHEBI:15378"/>
        <dbReference type="ChEBI" id="CHEBI:16526"/>
        <dbReference type="ChEBI" id="CHEBI:64479"/>
        <dbReference type="ChEBI" id="CHEBI:78449"/>
        <dbReference type="ChEBI" id="CHEBI:78463"/>
        <dbReference type="ChEBI" id="CHEBI:78464"/>
    </reaction>
    <physiologicalReaction direction="left-to-right" evidence="63">
        <dbReference type="Rhea" id="RHEA:41853"/>
    </physiologicalReaction>
</comment>
<feature type="domain" description="Carrier" evidence="65">
    <location>
        <begin position="2030"/>
        <end position="2110"/>
    </location>
</feature>
<dbReference type="EC" id="1.1.1.100" evidence="5"/>
<evidence type="ECO:0000256" key="63">
    <source>
        <dbReference type="ARBA" id="ARBA00049533"/>
    </source>
</evidence>
<dbReference type="SMART" id="SM00826">
    <property type="entry name" value="PKS_DH"/>
    <property type="match status" value="1"/>
</dbReference>
<dbReference type="FunFam" id="1.10.1200.10:FF:000013">
    <property type="entry name" value="Fatty acid synthase"/>
    <property type="match status" value="1"/>
</dbReference>
<dbReference type="GO" id="GO:0004316">
    <property type="term" value="F:3-oxoacyl-[acyl-carrier-protein] reductase (NADPH) activity"/>
    <property type="evidence" value="ECO:0007669"/>
    <property type="project" value="UniProtKB-EC"/>
</dbReference>
<comment type="caution">
    <text evidence="68">The sequence shown here is derived from an EMBL/GenBank/DDBJ whole genome shotgun (WGS) entry which is preliminary data.</text>
</comment>
<dbReference type="InterPro" id="IPR036736">
    <property type="entry name" value="ACP-like_sf"/>
</dbReference>
<dbReference type="InterPro" id="IPR018201">
    <property type="entry name" value="Ketoacyl_synth_AS"/>
</dbReference>
<accession>A0A4C1TPB6</accession>
<comment type="catalytic activity">
    <reaction evidence="29">
        <text>(3R)-hydroxyoctadecanoyl-[ACP] = (2E)-octadecenoyl-[ACP] + H2O</text>
        <dbReference type="Rhea" id="RHEA:41924"/>
        <dbReference type="Rhea" id="RHEA-COMP:9654"/>
        <dbReference type="Rhea" id="RHEA-COMP:9655"/>
        <dbReference type="ChEBI" id="CHEBI:15377"/>
        <dbReference type="ChEBI" id="CHEBI:78488"/>
        <dbReference type="ChEBI" id="CHEBI:78489"/>
    </reaction>
    <physiologicalReaction direction="left-to-right" evidence="29">
        <dbReference type="Rhea" id="RHEA:41925"/>
    </physiologicalReaction>
</comment>
<dbReference type="InterPro" id="IPR057326">
    <property type="entry name" value="KR_dom"/>
</dbReference>
<reference evidence="68 69" key="1">
    <citation type="journal article" date="2019" name="Commun. Biol.">
        <title>The bagworm genome reveals a unique fibroin gene that provides high tensile strength.</title>
        <authorList>
            <person name="Kono N."/>
            <person name="Nakamura H."/>
            <person name="Ohtoshi R."/>
            <person name="Tomita M."/>
            <person name="Numata K."/>
            <person name="Arakawa K."/>
        </authorList>
    </citation>
    <scope>NUCLEOTIDE SEQUENCE [LARGE SCALE GENOMIC DNA]</scope>
</reference>
<dbReference type="InterPro" id="IPR020843">
    <property type="entry name" value="ER"/>
</dbReference>
<evidence type="ECO:0000256" key="64">
    <source>
        <dbReference type="PROSITE-ProRule" id="PRU01363"/>
    </source>
</evidence>
<dbReference type="EC" id="1.3.1.39" evidence="2"/>
<dbReference type="PROSITE" id="PS50075">
    <property type="entry name" value="CARRIER"/>
    <property type="match status" value="1"/>
</dbReference>
<feature type="active site" description="Proton donor; for dehydratase activity" evidence="64">
    <location>
        <position position="991"/>
    </location>
</feature>
<comment type="catalytic activity">
    <reaction evidence="60">
        <text>3-oxooctanoyl-[ACP] + NADPH + H(+) = (3R)-hydroxyoctanoyl-[ACP] + NADP(+)</text>
        <dbReference type="Rhea" id="RHEA:41840"/>
        <dbReference type="Rhea" id="RHEA-COMP:9633"/>
        <dbReference type="Rhea" id="RHEA-COMP:9634"/>
        <dbReference type="ChEBI" id="CHEBI:15378"/>
        <dbReference type="ChEBI" id="CHEBI:57783"/>
        <dbReference type="ChEBI" id="CHEBI:58349"/>
        <dbReference type="ChEBI" id="CHEBI:78460"/>
        <dbReference type="ChEBI" id="CHEBI:78461"/>
    </reaction>
    <physiologicalReaction direction="left-to-right" evidence="60">
        <dbReference type="Rhea" id="RHEA:41841"/>
    </physiologicalReaction>
</comment>
<evidence type="ECO:0000256" key="61">
    <source>
        <dbReference type="ARBA" id="ARBA00049449"/>
    </source>
</evidence>
<comment type="catalytic activity">
    <reaction evidence="58">
        <text>3-oxododecanoyl-[ACP] + NADPH + H(+) = (3R)-hydroxydodecanoyl-[ACP] + NADP(+)</text>
        <dbReference type="Rhea" id="RHEA:41872"/>
        <dbReference type="Rhea" id="RHEA-COMP:9641"/>
        <dbReference type="Rhea" id="RHEA-COMP:9642"/>
        <dbReference type="ChEBI" id="CHEBI:15378"/>
        <dbReference type="ChEBI" id="CHEBI:57783"/>
        <dbReference type="ChEBI" id="CHEBI:58349"/>
        <dbReference type="ChEBI" id="CHEBI:78469"/>
        <dbReference type="ChEBI" id="CHEBI:78470"/>
    </reaction>
    <physiologicalReaction direction="left-to-right" evidence="58">
        <dbReference type="Rhea" id="RHEA:41873"/>
    </physiologicalReaction>
</comment>
<name>A0A4C1TPB6_EUMVA</name>
<evidence type="ECO:0000256" key="56">
    <source>
        <dbReference type="ARBA" id="ARBA00049109"/>
    </source>
</evidence>
<comment type="catalytic activity">
    <reaction evidence="28">
        <text>(3R)-hydroxytetradecanoyl-[ACP] = (2E)-tetradecenoyl-[ACP] + H2O</text>
        <dbReference type="Rhea" id="RHEA:41892"/>
        <dbReference type="Rhea" id="RHEA-COMP:9646"/>
        <dbReference type="Rhea" id="RHEA-COMP:9647"/>
        <dbReference type="ChEBI" id="CHEBI:15377"/>
        <dbReference type="ChEBI" id="CHEBI:78474"/>
        <dbReference type="ChEBI" id="CHEBI:78475"/>
    </reaction>
    <physiologicalReaction direction="left-to-right" evidence="28">
        <dbReference type="Rhea" id="RHEA:41893"/>
    </physiologicalReaction>
</comment>
<comment type="catalytic activity">
    <reaction evidence="55">
        <text>(2E)-octadecenoyl-[ACP] + NADPH + H(+) = octadecanoyl-[ACP] + NADP(+)</text>
        <dbReference type="Rhea" id="RHEA:41928"/>
        <dbReference type="Rhea" id="RHEA-COMP:9655"/>
        <dbReference type="Rhea" id="RHEA-COMP:9656"/>
        <dbReference type="ChEBI" id="CHEBI:15378"/>
        <dbReference type="ChEBI" id="CHEBI:57783"/>
        <dbReference type="ChEBI" id="CHEBI:58349"/>
        <dbReference type="ChEBI" id="CHEBI:78489"/>
        <dbReference type="ChEBI" id="CHEBI:78495"/>
    </reaction>
    <physiologicalReaction direction="left-to-right" evidence="55">
        <dbReference type="Rhea" id="RHEA:41929"/>
    </physiologicalReaction>
</comment>
<evidence type="ECO:0000259" key="67">
    <source>
        <dbReference type="PROSITE" id="PS52019"/>
    </source>
</evidence>
<comment type="catalytic activity">
    <reaction evidence="59">
        <text>3-oxohexadecanoyl-[ACP] + NADPH + H(+) = (3R)-hydroxyhexadecanoyl-[ACP] + NADP(+)</text>
        <dbReference type="Rhea" id="RHEA:41904"/>
        <dbReference type="Rhea" id="RHEA-COMP:9649"/>
        <dbReference type="Rhea" id="RHEA-COMP:9650"/>
        <dbReference type="ChEBI" id="CHEBI:15378"/>
        <dbReference type="ChEBI" id="CHEBI:57783"/>
        <dbReference type="ChEBI" id="CHEBI:58349"/>
        <dbReference type="ChEBI" id="CHEBI:78478"/>
        <dbReference type="ChEBI" id="CHEBI:78480"/>
    </reaction>
    <physiologicalReaction direction="left-to-right" evidence="59">
        <dbReference type="Rhea" id="RHEA:41905"/>
    </physiologicalReaction>
</comment>
<dbReference type="SUPFAM" id="SSF51735">
    <property type="entry name" value="NAD(P)-binding Rossmann-fold domains"/>
    <property type="match status" value="2"/>
</dbReference>
<comment type="catalytic activity">
    <reaction evidence="54">
        <text>3-oxotetradecanoyl-[ACP] + NADPH + H(+) = (3R)-hydroxytetradecanoyl-[ACP] + NADP(+)</text>
        <dbReference type="Rhea" id="RHEA:41888"/>
        <dbReference type="Rhea" id="RHEA-COMP:9645"/>
        <dbReference type="Rhea" id="RHEA-COMP:9646"/>
        <dbReference type="ChEBI" id="CHEBI:15378"/>
        <dbReference type="ChEBI" id="CHEBI:57783"/>
        <dbReference type="ChEBI" id="CHEBI:58349"/>
        <dbReference type="ChEBI" id="CHEBI:78473"/>
        <dbReference type="ChEBI" id="CHEBI:78474"/>
    </reaction>
    <physiologicalReaction direction="left-to-right" evidence="54">
        <dbReference type="Rhea" id="RHEA:41889"/>
    </physiologicalReaction>
</comment>
<comment type="catalytic activity">
    <reaction evidence="52">
        <text>holo-[ACP] + acetyl-CoA = acetyl-[ACP] + CoA</text>
        <dbReference type="Rhea" id="RHEA:41788"/>
        <dbReference type="Rhea" id="RHEA-COMP:9621"/>
        <dbReference type="Rhea" id="RHEA-COMP:9685"/>
        <dbReference type="ChEBI" id="CHEBI:57287"/>
        <dbReference type="ChEBI" id="CHEBI:57288"/>
        <dbReference type="ChEBI" id="CHEBI:64479"/>
        <dbReference type="ChEBI" id="CHEBI:78446"/>
        <dbReference type="EC" id="2.3.1.38"/>
    </reaction>
    <physiologicalReaction direction="left-to-right" evidence="52">
        <dbReference type="Rhea" id="RHEA:41789"/>
    </physiologicalReaction>
</comment>
<dbReference type="InterPro" id="IPR014030">
    <property type="entry name" value="Ketoacyl_synth_N"/>
</dbReference>
<evidence type="ECO:0000256" key="12">
    <source>
        <dbReference type="ARBA" id="ARBA00022799"/>
    </source>
</evidence>
<dbReference type="Pfam" id="PF21089">
    <property type="entry name" value="PKS_DH_N"/>
    <property type="match status" value="1"/>
</dbReference>
<dbReference type="GO" id="GO:0004315">
    <property type="term" value="F:3-oxoacyl-[acyl-carrier-protein] synthase activity"/>
    <property type="evidence" value="ECO:0007669"/>
    <property type="project" value="UniProtKB-EC"/>
</dbReference>
<comment type="catalytic activity">
    <reaction evidence="41">
        <text>(2E)-hexadecenoyl-[ACP] + NADPH + H(+) = hexadecanoyl-[ACP] + NADP(+)</text>
        <dbReference type="Rhea" id="RHEA:41912"/>
        <dbReference type="Rhea" id="RHEA-COMP:9651"/>
        <dbReference type="Rhea" id="RHEA-COMP:9652"/>
        <dbReference type="ChEBI" id="CHEBI:15378"/>
        <dbReference type="ChEBI" id="CHEBI:57783"/>
        <dbReference type="ChEBI" id="CHEBI:58349"/>
        <dbReference type="ChEBI" id="CHEBI:78481"/>
        <dbReference type="ChEBI" id="CHEBI:78483"/>
    </reaction>
    <physiologicalReaction direction="left-to-right" evidence="41">
        <dbReference type="Rhea" id="RHEA:41913"/>
    </physiologicalReaction>
</comment>
<dbReference type="InterPro" id="IPR001227">
    <property type="entry name" value="Ac_transferase_dom_sf"/>
</dbReference>
<evidence type="ECO:0000256" key="32">
    <source>
        <dbReference type="ARBA" id="ARBA00023442"/>
    </source>
</evidence>
<evidence type="ECO:0000256" key="20">
    <source>
        <dbReference type="ARBA" id="ARBA00023098"/>
    </source>
</evidence>
<keyword evidence="21" id="KW-0275">Fatty acid biosynthesis</keyword>
<dbReference type="InterPro" id="IPR014031">
    <property type="entry name" value="Ketoacyl_synth_C"/>
</dbReference>
<dbReference type="InterPro" id="IPR016036">
    <property type="entry name" value="Malonyl_transacylase_ACP-bd"/>
</dbReference>
<evidence type="ECO:0000256" key="34">
    <source>
        <dbReference type="ARBA" id="ARBA00047300"/>
    </source>
</evidence>
<evidence type="ECO:0000256" key="19">
    <source>
        <dbReference type="ARBA" id="ARBA00023027"/>
    </source>
</evidence>
<dbReference type="CDD" id="cd08954">
    <property type="entry name" value="KR_1_FAS_SDR_x"/>
    <property type="match status" value="1"/>
</dbReference>
<evidence type="ECO:0000259" key="65">
    <source>
        <dbReference type="PROSITE" id="PS50075"/>
    </source>
</evidence>
<comment type="catalytic activity">
    <reaction evidence="48">
        <text>(2E)-octenoyl-[ACP] + NADPH + H(+) = octanoyl-[ACP] + NADP(+)</text>
        <dbReference type="Rhea" id="RHEA:41848"/>
        <dbReference type="Rhea" id="RHEA-COMP:9635"/>
        <dbReference type="Rhea" id="RHEA-COMP:9636"/>
        <dbReference type="ChEBI" id="CHEBI:15378"/>
        <dbReference type="ChEBI" id="CHEBI:57783"/>
        <dbReference type="ChEBI" id="CHEBI:58349"/>
        <dbReference type="ChEBI" id="CHEBI:78462"/>
        <dbReference type="ChEBI" id="CHEBI:78463"/>
    </reaction>
    <physiologicalReaction direction="left-to-right" evidence="48">
        <dbReference type="Rhea" id="RHEA:41849"/>
    </physiologicalReaction>
</comment>
<evidence type="ECO:0000256" key="17">
    <source>
        <dbReference type="ARBA" id="ARBA00022990"/>
    </source>
</evidence>
<keyword evidence="12" id="KW-0702">S-nitrosylation</keyword>
<comment type="catalytic activity">
    <reaction evidence="40">
        <text>dodecanoyl-[ACP] + malonyl-[ACP] + H(+) = 3-oxotetradecanoyl-[ACP] + holo-[ACP] + CO2</text>
        <dbReference type="Rhea" id="RHEA:41884"/>
        <dbReference type="Rhea" id="RHEA-COMP:9623"/>
        <dbReference type="Rhea" id="RHEA-COMP:9644"/>
        <dbReference type="Rhea" id="RHEA-COMP:9645"/>
        <dbReference type="Rhea" id="RHEA-COMP:9685"/>
        <dbReference type="ChEBI" id="CHEBI:15378"/>
        <dbReference type="ChEBI" id="CHEBI:16526"/>
        <dbReference type="ChEBI" id="CHEBI:64479"/>
        <dbReference type="ChEBI" id="CHEBI:65264"/>
        <dbReference type="ChEBI" id="CHEBI:78449"/>
        <dbReference type="ChEBI" id="CHEBI:78473"/>
    </reaction>
    <physiologicalReaction direction="left-to-right" evidence="40">
        <dbReference type="Rhea" id="RHEA:41885"/>
    </physiologicalReaction>
</comment>
<feature type="region of interest" description="N-terminal hotdog fold" evidence="64">
    <location>
        <begin position="803"/>
        <end position="931"/>
    </location>
</feature>
<comment type="catalytic activity">
    <reaction evidence="39">
        <text>(2E)-butenoyl-[ACP] + NADPH + H(+) = butanoyl-[ACP] + NADP(+)</text>
        <dbReference type="Rhea" id="RHEA:41812"/>
        <dbReference type="Rhea" id="RHEA-COMP:9627"/>
        <dbReference type="Rhea" id="RHEA-COMP:9628"/>
        <dbReference type="ChEBI" id="CHEBI:15378"/>
        <dbReference type="ChEBI" id="CHEBI:57783"/>
        <dbReference type="ChEBI" id="CHEBI:58349"/>
        <dbReference type="ChEBI" id="CHEBI:78453"/>
        <dbReference type="ChEBI" id="CHEBI:78454"/>
    </reaction>
    <physiologicalReaction direction="left-to-right" evidence="39">
        <dbReference type="Rhea" id="RHEA:41813"/>
    </physiologicalReaction>
</comment>
<dbReference type="InterPro" id="IPR049391">
    <property type="entry name" value="FAS_pseudo-KR"/>
</dbReference>
<evidence type="ECO:0000256" key="59">
    <source>
        <dbReference type="ARBA" id="ARBA00049414"/>
    </source>
</evidence>
<evidence type="ECO:0000256" key="57">
    <source>
        <dbReference type="ARBA" id="ARBA00049171"/>
    </source>
</evidence>
<dbReference type="PROSITE" id="PS52019">
    <property type="entry name" value="PKS_MFAS_DH"/>
    <property type="match status" value="1"/>
</dbReference>
<keyword evidence="22" id="KW-0511">Multifunctional enzyme</keyword>
<dbReference type="InterPro" id="IPR050091">
    <property type="entry name" value="PKS_NRPS_Biosynth_Enz"/>
</dbReference>
<evidence type="ECO:0000256" key="8">
    <source>
        <dbReference type="ARBA" id="ARBA00022450"/>
    </source>
</evidence>
<dbReference type="SUPFAM" id="SSF47336">
    <property type="entry name" value="ACP-like"/>
    <property type="match status" value="1"/>
</dbReference>
<dbReference type="InterPro" id="IPR029058">
    <property type="entry name" value="AB_hydrolase_fold"/>
</dbReference>
<dbReference type="InterPro" id="IPR016039">
    <property type="entry name" value="Thiolase-like"/>
</dbReference>
<dbReference type="Pfam" id="PF16197">
    <property type="entry name" value="KAsynt_C_assoc"/>
    <property type="match status" value="1"/>
</dbReference>
<evidence type="ECO:0000256" key="25">
    <source>
        <dbReference type="ARBA" id="ARBA00023373"/>
    </source>
</evidence>
<comment type="catalytic activity">
    <reaction evidence="31">
        <text>(3R)-hydroxybutanoyl-[ACP] = (2E)-butenoyl-[ACP] + H2O</text>
        <dbReference type="Rhea" id="RHEA:41808"/>
        <dbReference type="Rhea" id="RHEA-COMP:9626"/>
        <dbReference type="Rhea" id="RHEA-COMP:9627"/>
        <dbReference type="ChEBI" id="CHEBI:15377"/>
        <dbReference type="ChEBI" id="CHEBI:78451"/>
        <dbReference type="ChEBI" id="CHEBI:78453"/>
    </reaction>
    <physiologicalReaction direction="left-to-right" evidence="31">
        <dbReference type="Rhea" id="RHEA:41809"/>
    </physiologicalReaction>
</comment>
<dbReference type="GO" id="GO:0004313">
    <property type="term" value="F:[acyl-carrier-protein] S-acetyltransferase activity"/>
    <property type="evidence" value="ECO:0007669"/>
    <property type="project" value="UniProtKB-EC"/>
</dbReference>
<evidence type="ECO:0000256" key="26">
    <source>
        <dbReference type="ARBA" id="ARBA00023388"/>
    </source>
</evidence>
<dbReference type="SUPFAM" id="SSF53474">
    <property type="entry name" value="alpha/beta-Hydrolases"/>
    <property type="match status" value="1"/>
</dbReference>
<keyword evidence="13" id="KW-0378">Hydrolase</keyword>
<dbReference type="STRING" id="151549.A0A4C1TPB6"/>
<dbReference type="CDD" id="cd05195">
    <property type="entry name" value="enoyl_red"/>
    <property type="match status" value="1"/>
</dbReference>
<proteinExistence type="predicted"/>
<dbReference type="PANTHER" id="PTHR43775">
    <property type="entry name" value="FATTY ACID SYNTHASE"/>
    <property type="match status" value="1"/>
</dbReference>
<dbReference type="PANTHER" id="PTHR43775:SF7">
    <property type="entry name" value="FATTY ACID SYNTHASE"/>
    <property type="match status" value="1"/>
</dbReference>
<comment type="catalytic activity">
    <reaction evidence="34">
        <text>3-oxooctadecanoyl-[ACP] + NADPH + H(+) = (3R)-hydroxyoctadecanoyl-[ACP] + NADP(+)</text>
        <dbReference type="Rhea" id="RHEA:41920"/>
        <dbReference type="Rhea" id="RHEA-COMP:9653"/>
        <dbReference type="Rhea" id="RHEA-COMP:9654"/>
        <dbReference type="ChEBI" id="CHEBI:15378"/>
        <dbReference type="ChEBI" id="CHEBI:57783"/>
        <dbReference type="ChEBI" id="CHEBI:58349"/>
        <dbReference type="ChEBI" id="CHEBI:78487"/>
        <dbReference type="ChEBI" id="CHEBI:78488"/>
    </reaction>
    <physiologicalReaction direction="left-to-right" evidence="34">
        <dbReference type="Rhea" id="RHEA:41921"/>
    </physiologicalReaction>
</comment>
<dbReference type="GO" id="GO:0016297">
    <property type="term" value="F:fatty acyl-[ACP] hydrolase activity"/>
    <property type="evidence" value="ECO:0007669"/>
    <property type="project" value="UniProtKB-EC"/>
</dbReference>
<keyword evidence="18" id="KW-0560">Oxidoreductase</keyword>
<dbReference type="GO" id="GO:0004312">
    <property type="term" value="F:fatty acid synthase activity"/>
    <property type="evidence" value="ECO:0007669"/>
    <property type="project" value="UniProtKB-EC"/>
</dbReference>
<comment type="catalytic activity">
    <reaction evidence="44">
        <text>acetyl-[ACP] + malonyl-[ACP] + H(+) = 3-oxobutanoyl-[ACP] + holo-[ACP] + CO2</text>
        <dbReference type="Rhea" id="RHEA:41800"/>
        <dbReference type="Rhea" id="RHEA-COMP:9621"/>
        <dbReference type="Rhea" id="RHEA-COMP:9623"/>
        <dbReference type="Rhea" id="RHEA-COMP:9625"/>
        <dbReference type="Rhea" id="RHEA-COMP:9685"/>
        <dbReference type="ChEBI" id="CHEBI:15378"/>
        <dbReference type="ChEBI" id="CHEBI:16526"/>
        <dbReference type="ChEBI" id="CHEBI:64479"/>
        <dbReference type="ChEBI" id="CHEBI:78446"/>
        <dbReference type="ChEBI" id="CHEBI:78449"/>
        <dbReference type="ChEBI" id="CHEBI:78450"/>
    </reaction>
    <physiologicalReaction direction="left-to-right" evidence="44">
        <dbReference type="Rhea" id="RHEA:41801"/>
    </physiologicalReaction>
</comment>
<comment type="catalytic activity">
    <reaction evidence="36">
        <text>a (3R)-hydroxyacyl-[ACP] + NADP(+) = a 3-oxoacyl-[ACP] + NADPH + H(+)</text>
        <dbReference type="Rhea" id="RHEA:17397"/>
        <dbReference type="Rhea" id="RHEA-COMP:9916"/>
        <dbReference type="Rhea" id="RHEA-COMP:9945"/>
        <dbReference type="ChEBI" id="CHEBI:15378"/>
        <dbReference type="ChEBI" id="CHEBI:57783"/>
        <dbReference type="ChEBI" id="CHEBI:58349"/>
        <dbReference type="ChEBI" id="CHEBI:78776"/>
        <dbReference type="ChEBI" id="CHEBI:78827"/>
        <dbReference type="EC" id="1.1.1.100"/>
    </reaction>
    <physiologicalReaction direction="right-to-left" evidence="36">
        <dbReference type="Rhea" id="RHEA:17399"/>
    </physiologicalReaction>
</comment>
<evidence type="ECO:0000256" key="16">
    <source>
        <dbReference type="ARBA" id="ARBA00022898"/>
    </source>
</evidence>
<evidence type="ECO:0000256" key="1">
    <source>
        <dbReference type="ARBA" id="ARBA00005189"/>
    </source>
</evidence>
<evidence type="ECO:0000256" key="21">
    <source>
        <dbReference type="ARBA" id="ARBA00023160"/>
    </source>
</evidence>
<evidence type="ECO:0000256" key="51">
    <source>
        <dbReference type="ARBA" id="ARBA00048650"/>
    </source>
</evidence>
<dbReference type="InterPro" id="IPR049552">
    <property type="entry name" value="PKS_DH_N"/>
</dbReference>
<evidence type="ECO:0000256" key="60">
    <source>
        <dbReference type="ARBA" id="ARBA00049422"/>
    </source>
</evidence>
<dbReference type="InterPro" id="IPR016035">
    <property type="entry name" value="Acyl_Trfase/lysoPLipase"/>
</dbReference>
<comment type="catalytic activity">
    <reaction evidence="30">
        <text>(3R)-hydroxyhexadecanoyl-[ACP] = (2E)-hexadecenoyl-[ACP] + H2O</text>
        <dbReference type="Rhea" id="RHEA:41908"/>
        <dbReference type="Rhea" id="RHEA-COMP:9650"/>
        <dbReference type="Rhea" id="RHEA-COMP:9651"/>
        <dbReference type="ChEBI" id="CHEBI:15377"/>
        <dbReference type="ChEBI" id="CHEBI:78480"/>
        <dbReference type="ChEBI" id="CHEBI:78481"/>
    </reaction>
    <physiologicalReaction direction="left-to-right" evidence="30">
        <dbReference type="Rhea" id="RHEA:41909"/>
    </physiologicalReaction>
</comment>
<keyword evidence="8" id="KW-0596">Phosphopantetheine</keyword>
<comment type="catalytic activity">
    <reaction evidence="24">
        <text>(3R)-hydroxydodecanoyl-[ACP] = (2E)-dodecenoyl-[ACP] + H2O</text>
        <dbReference type="Rhea" id="RHEA:41876"/>
        <dbReference type="Rhea" id="RHEA-COMP:9642"/>
        <dbReference type="Rhea" id="RHEA-COMP:9643"/>
        <dbReference type="ChEBI" id="CHEBI:15377"/>
        <dbReference type="ChEBI" id="CHEBI:78470"/>
        <dbReference type="ChEBI" id="CHEBI:78472"/>
    </reaction>
    <physiologicalReaction direction="left-to-right" evidence="24">
        <dbReference type="Rhea" id="RHEA:41877"/>
    </physiologicalReaction>
</comment>
<dbReference type="SUPFAM" id="SSF55048">
    <property type="entry name" value="Probable ACP-binding domain of malonyl-CoA ACP transacylase"/>
    <property type="match status" value="1"/>
</dbReference>
<comment type="catalytic activity">
    <reaction evidence="38">
        <text>tetradecanoyl-[ACP] + malonyl-[ACP] + H(+) = 3-oxohexadecanoyl-[ACP] + holo-[ACP] + CO2</text>
        <dbReference type="Rhea" id="RHEA:41900"/>
        <dbReference type="Rhea" id="RHEA-COMP:9623"/>
        <dbReference type="Rhea" id="RHEA-COMP:9648"/>
        <dbReference type="Rhea" id="RHEA-COMP:9649"/>
        <dbReference type="Rhea" id="RHEA-COMP:9685"/>
        <dbReference type="ChEBI" id="CHEBI:15378"/>
        <dbReference type="ChEBI" id="CHEBI:16526"/>
        <dbReference type="ChEBI" id="CHEBI:64479"/>
        <dbReference type="ChEBI" id="CHEBI:78449"/>
        <dbReference type="ChEBI" id="CHEBI:78477"/>
        <dbReference type="ChEBI" id="CHEBI:78478"/>
    </reaction>
    <physiologicalReaction direction="left-to-right" evidence="38">
        <dbReference type="Rhea" id="RHEA:41901"/>
    </physiologicalReaction>
</comment>
<evidence type="ECO:0000256" key="53">
    <source>
        <dbReference type="ARBA" id="ARBA00048704"/>
    </source>
</evidence>
<comment type="catalytic activity">
    <reaction evidence="46">
        <text>(2E)-dodecenoyl-[ACP] + NADPH + H(+) = dodecanoyl-[ACP] + NADP(+)</text>
        <dbReference type="Rhea" id="RHEA:41880"/>
        <dbReference type="Rhea" id="RHEA-COMP:9643"/>
        <dbReference type="Rhea" id="RHEA-COMP:9644"/>
        <dbReference type="ChEBI" id="CHEBI:15378"/>
        <dbReference type="ChEBI" id="CHEBI:57783"/>
        <dbReference type="ChEBI" id="CHEBI:58349"/>
        <dbReference type="ChEBI" id="CHEBI:65264"/>
        <dbReference type="ChEBI" id="CHEBI:78472"/>
    </reaction>
    <physiologicalReaction direction="left-to-right" evidence="46">
        <dbReference type="Rhea" id="RHEA:41881"/>
    </physiologicalReaction>
</comment>
<dbReference type="InterPro" id="IPR032821">
    <property type="entry name" value="PKS_assoc"/>
</dbReference>
<comment type="catalytic activity">
    <reaction evidence="51">
        <text>a 2,3-saturated acyl-[ACP] + NADP(+) = a (2E)-enoyl-[ACP] + NADPH + H(+)</text>
        <dbReference type="Rhea" id="RHEA:22564"/>
        <dbReference type="Rhea" id="RHEA-COMP:9925"/>
        <dbReference type="Rhea" id="RHEA-COMP:9926"/>
        <dbReference type="ChEBI" id="CHEBI:15378"/>
        <dbReference type="ChEBI" id="CHEBI:57783"/>
        <dbReference type="ChEBI" id="CHEBI:58349"/>
        <dbReference type="ChEBI" id="CHEBI:78784"/>
        <dbReference type="ChEBI" id="CHEBI:78785"/>
        <dbReference type="EC" id="1.3.1.39"/>
    </reaction>
    <physiologicalReaction direction="right-to-left" evidence="51">
        <dbReference type="Rhea" id="RHEA:22566"/>
    </physiologicalReaction>
</comment>
<evidence type="ECO:0000256" key="62">
    <source>
        <dbReference type="ARBA" id="ARBA00049521"/>
    </source>
</evidence>
<feature type="domain" description="Ketosynthase family 3 (KS3)" evidence="66">
    <location>
        <begin position="1"/>
        <end position="370"/>
    </location>
</feature>
<comment type="catalytic activity">
    <reaction evidence="56">
        <text>decanoyl-[ACP] + malonyl-[ACP] + H(+) = 3-oxododecanoyl-[ACP] + holo-[ACP] + CO2</text>
        <dbReference type="Rhea" id="RHEA:41868"/>
        <dbReference type="Rhea" id="RHEA-COMP:9623"/>
        <dbReference type="Rhea" id="RHEA-COMP:9640"/>
        <dbReference type="Rhea" id="RHEA-COMP:9641"/>
        <dbReference type="Rhea" id="RHEA-COMP:9685"/>
        <dbReference type="ChEBI" id="CHEBI:15378"/>
        <dbReference type="ChEBI" id="CHEBI:16526"/>
        <dbReference type="ChEBI" id="CHEBI:64479"/>
        <dbReference type="ChEBI" id="CHEBI:78449"/>
        <dbReference type="ChEBI" id="CHEBI:78468"/>
        <dbReference type="ChEBI" id="CHEBI:78469"/>
    </reaction>
    <physiologicalReaction direction="left-to-right" evidence="56">
        <dbReference type="Rhea" id="RHEA:41869"/>
    </physiologicalReaction>
</comment>
<dbReference type="InterPro" id="IPR013968">
    <property type="entry name" value="PKS_KR"/>
</dbReference>
<dbReference type="InterPro" id="IPR049900">
    <property type="entry name" value="PKS_mFAS_DH"/>
</dbReference>
<evidence type="ECO:0000256" key="54">
    <source>
        <dbReference type="ARBA" id="ARBA00048935"/>
    </source>
</evidence>
<organism evidence="68 69">
    <name type="scientific">Eumeta variegata</name>
    <name type="common">Bagworm moth</name>
    <name type="synonym">Eumeta japonica</name>
    <dbReference type="NCBI Taxonomy" id="151549"/>
    <lineage>
        <taxon>Eukaryota</taxon>
        <taxon>Metazoa</taxon>
        <taxon>Ecdysozoa</taxon>
        <taxon>Arthropoda</taxon>
        <taxon>Hexapoda</taxon>
        <taxon>Insecta</taxon>
        <taxon>Pterygota</taxon>
        <taxon>Neoptera</taxon>
        <taxon>Endopterygota</taxon>
        <taxon>Lepidoptera</taxon>
        <taxon>Glossata</taxon>
        <taxon>Ditrysia</taxon>
        <taxon>Tineoidea</taxon>
        <taxon>Psychidae</taxon>
        <taxon>Oiketicinae</taxon>
        <taxon>Eumeta</taxon>
    </lineage>
</organism>
<evidence type="ECO:0000256" key="29">
    <source>
        <dbReference type="ARBA" id="ARBA00023399"/>
    </source>
</evidence>
<comment type="catalytic activity">
    <reaction evidence="62">
        <text>(2E)-decenoyl-[ACP] + NADPH + H(+) = decanoyl-[ACP] + NADP(+)</text>
        <dbReference type="Rhea" id="RHEA:41864"/>
        <dbReference type="Rhea" id="RHEA-COMP:9639"/>
        <dbReference type="Rhea" id="RHEA-COMP:9640"/>
        <dbReference type="ChEBI" id="CHEBI:15378"/>
        <dbReference type="ChEBI" id="CHEBI:57783"/>
        <dbReference type="ChEBI" id="CHEBI:58349"/>
        <dbReference type="ChEBI" id="CHEBI:78467"/>
        <dbReference type="ChEBI" id="CHEBI:78468"/>
    </reaction>
    <physiologicalReaction direction="left-to-right" evidence="62">
        <dbReference type="Rhea" id="RHEA:41865"/>
    </physiologicalReaction>
</comment>
<evidence type="ECO:0000256" key="55">
    <source>
        <dbReference type="ARBA" id="ARBA00049019"/>
    </source>
</evidence>
<evidence type="ECO:0000256" key="36">
    <source>
        <dbReference type="ARBA" id="ARBA00047400"/>
    </source>
</evidence>
<evidence type="ECO:0000256" key="49">
    <source>
        <dbReference type="ARBA" id="ARBA00048506"/>
    </source>
</evidence>
<dbReference type="Gene3D" id="3.40.50.720">
    <property type="entry name" value="NAD(P)-binding Rossmann-like Domain"/>
    <property type="match status" value="2"/>
</dbReference>
<dbReference type="Gene3D" id="3.10.129.110">
    <property type="entry name" value="Polyketide synthase dehydratase"/>
    <property type="match status" value="1"/>
</dbReference>
<evidence type="ECO:0000256" key="45">
    <source>
        <dbReference type="ARBA" id="ARBA00048051"/>
    </source>
</evidence>
<comment type="catalytic activity">
    <reaction evidence="49">
        <text>a fatty acyl-[ACP] + malonyl-[ACP] + H(+) = a 3-oxoacyl-[ACP] + holo-[ACP] + CO2</text>
        <dbReference type="Rhea" id="RHEA:22836"/>
        <dbReference type="Rhea" id="RHEA-COMP:9623"/>
        <dbReference type="Rhea" id="RHEA-COMP:9685"/>
        <dbReference type="Rhea" id="RHEA-COMP:9916"/>
        <dbReference type="Rhea" id="RHEA-COMP:14125"/>
        <dbReference type="ChEBI" id="CHEBI:15378"/>
        <dbReference type="ChEBI" id="CHEBI:16526"/>
        <dbReference type="ChEBI" id="CHEBI:64479"/>
        <dbReference type="ChEBI" id="CHEBI:78449"/>
        <dbReference type="ChEBI" id="CHEBI:78776"/>
        <dbReference type="ChEBI" id="CHEBI:138651"/>
        <dbReference type="EC" id="2.3.1.41"/>
    </reaction>
    <physiologicalReaction direction="left-to-right" evidence="49">
        <dbReference type="Rhea" id="RHEA:22837"/>
    </physiologicalReaction>
</comment>
<dbReference type="SMART" id="SM00825">
    <property type="entry name" value="PKS_KS"/>
    <property type="match status" value="1"/>
</dbReference>
<keyword evidence="9" id="KW-0444">Lipid biosynthesis</keyword>
<evidence type="ECO:0000256" key="22">
    <source>
        <dbReference type="ARBA" id="ARBA00023268"/>
    </source>
</evidence>
<evidence type="ECO:0000256" key="23">
    <source>
        <dbReference type="ARBA" id="ARBA00023332"/>
    </source>
</evidence>
<dbReference type="EMBL" id="BGZK01000074">
    <property type="protein sequence ID" value="GBP15812.1"/>
    <property type="molecule type" value="Genomic_DNA"/>
</dbReference>
<comment type="catalytic activity">
    <reaction evidence="50">
        <text>3-oxohexanoyl-[ACP] + NADPH + H(+) = (3R)-hydroxyhexanoyl-[ACP] + NADP(+)</text>
        <dbReference type="Rhea" id="RHEA:41824"/>
        <dbReference type="Rhea" id="RHEA-COMP:9629"/>
        <dbReference type="Rhea" id="RHEA-COMP:9630"/>
        <dbReference type="ChEBI" id="CHEBI:15378"/>
        <dbReference type="ChEBI" id="CHEBI:57783"/>
        <dbReference type="ChEBI" id="CHEBI:58349"/>
        <dbReference type="ChEBI" id="CHEBI:78456"/>
        <dbReference type="ChEBI" id="CHEBI:78457"/>
    </reaction>
    <physiologicalReaction direction="left-to-right" evidence="50">
        <dbReference type="Rhea" id="RHEA:41825"/>
    </physiologicalReaction>
</comment>
<dbReference type="SMART" id="SM00823">
    <property type="entry name" value="PKS_PP"/>
    <property type="match status" value="1"/>
</dbReference>
<evidence type="ECO:0000259" key="66">
    <source>
        <dbReference type="PROSITE" id="PS52004"/>
    </source>
</evidence>
<feature type="domain" description="PKS/mFAS DH" evidence="67">
    <location>
        <begin position="803"/>
        <end position="1086"/>
    </location>
</feature>
<dbReference type="Pfam" id="PF21149">
    <property type="entry name" value="FAS_pseudo-KR"/>
    <property type="match status" value="1"/>
</dbReference>
<dbReference type="GO" id="GO:0031177">
    <property type="term" value="F:phosphopantetheine binding"/>
    <property type="evidence" value="ECO:0007669"/>
    <property type="project" value="InterPro"/>
</dbReference>
<comment type="catalytic activity">
    <reaction evidence="23">
        <text>(3R)-hydroxyoctanoyl-[ACP] = (2E)-octenoyl-[ACP] + H2O</text>
        <dbReference type="Rhea" id="RHEA:41844"/>
        <dbReference type="Rhea" id="RHEA-COMP:9634"/>
        <dbReference type="Rhea" id="RHEA-COMP:9635"/>
        <dbReference type="ChEBI" id="CHEBI:15377"/>
        <dbReference type="ChEBI" id="CHEBI:78461"/>
        <dbReference type="ChEBI" id="CHEBI:78462"/>
    </reaction>
    <physiologicalReaction direction="left-to-right" evidence="23">
        <dbReference type="Rhea" id="RHEA:41845"/>
    </physiologicalReaction>
</comment>
<evidence type="ECO:0000256" key="50">
    <source>
        <dbReference type="ARBA" id="ARBA00048571"/>
    </source>
</evidence>
<dbReference type="Pfam" id="PF00109">
    <property type="entry name" value="ketoacyl-synt"/>
    <property type="match status" value="1"/>
</dbReference>
<evidence type="ECO:0000256" key="13">
    <source>
        <dbReference type="ARBA" id="ARBA00022801"/>
    </source>
</evidence>
<dbReference type="Gene3D" id="3.40.47.10">
    <property type="match status" value="1"/>
</dbReference>
<comment type="catalytic activity">
    <reaction evidence="57">
        <text>(2E)-tetradecenoyl-[ACP] + NADPH + H(+) = tetradecanoyl-[ACP] + NADP(+)</text>
        <dbReference type="Rhea" id="RHEA:41896"/>
        <dbReference type="Rhea" id="RHEA-COMP:9647"/>
        <dbReference type="Rhea" id="RHEA-COMP:9648"/>
        <dbReference type="ChEBI" id="CHEBI:15378"/>
        <dbReference type="ChEBI" id="CHEBI:57783"/>
        <dbReference type="ChEBI" id="CHEBI:58349"/>
        <dbReference type="ChEBI" id="CHEBI:78475"/>
        <dbReference type="ChEBI" id="CHEBI:78477"/>
    </reaction>
    <physiologicalReaction direction="left-to-right" evidence="57">
        <dbReference type="Rhea" id="RHEA:41897"/>
    </physiologicalReaction>
</comment>
<comment type="catalytic activity">
    <reaction evidence="37">
        <text>3-oxodecanoyl-[ACP] + NADPH + H(+) = (3R)-hydroxydecanoyl-[ACP] + NADP(+)</text>
        <dbReference type="Rhea" id="RHEA:41856"/>
        <dbReference type="Rhea" id="RHEA-COMP:9637"/>
        <dbReference type="Rhea" id="RHEA-COMP:9638"/>
        <dbReference type="ChEBI" id="CHEBI:15378"/>
        <dbReference type="ChEBI" id="CHEBI:57783"/>
        <dbReference type="ChEBI" id="CHEBI:58349"/>
        <dbReference type="ChEBI" id="CHEBI:78464"/>
        <dbReference type="ChEBI" id="CHEBI:78466"/>
    </reaction>
    <physiologicalReaction direction="left-to-right" evidence="37">
        <dbReference type="Rhea" id="RHEA:41857"/>
    </physiologicalReaction>
</comment>
<dbReference type="InterPro" id="IPR014043">
    <property type="entry name" value="Acyl_transferase_dom"/>
</dbReference>
<dbReference type="Pfam" id="PF02801">
    <property type="entry name" value="Ketoacyl-synt_C"/>
    <property type="match status" value="1"/>
</dbReference>
<evidence type="ECO:0000256" key="6">
    <source>
        <dbReference type="ARBA" id="ARBA00013191"/>
    </source>
</evidence>
<dbReference type="InterPro" id="IPR042104">
    <property type="entry name" value="PKS_dehydratase_sf"/>
</dbReference>
<evidence type="ECO:0000256" key="42">
    <source>
        <dbReference type="ARBA" id="ARBA00047897"/>
    </source>
</evidence>
<dbReference type="InterPro" id="IPR020807">
    <property type="entry name" value="PKS_DH"/>
</dbReference>
<evidence type="ECO:0000256" key="52">
    <source>
        <dbReference type="ARBA" id="ARBA00048691"/>
    </source>
</evidence>
<evidence type="ECO:0000256" key="7">
    <source>
        <dbReference type="ARBA" id="ARBA00018769"/>
    </source>
</evidence>
<dbReference type="InterPro" id="IPR036291">
    <property type="entry name" value="NAD(P)-bd_dom_sf"/>
</dbReference>
<evidence type="ECO:0000256" key="3">
    <source>
        <dbReference type="ARBA" id="ARBA00012480"/>
    </source>
</evidence>
<gene>
    <name evidence="68" type="primary">FASN</name>
    <name evidence="68" type="ORF">EVAR_93985_1</name>
</gene>
<evidence type="ECO:0000256" key="31">
    <source>
        <dbReference type="ARBA" id="ARBA00023402"/>
    </source>
</evidence>
<comment type="catalytic activity">
    <reaction evidence="33">
        <text>acetyl-CoA + n malonyl-CoA + 2n NADPH + 2n H(+) = a long-chain fatty acid + (n+1) CoA + n CO2 + 2n NADP(+).</text>
        <dbReference type="EC" id="2.3.1.85"/>
    </reaction>
</comment>
<dbReference type="GO" id="GO:0006633">
    <property type="term" value="P:fatty acid biosynthetic process"/>
    <property type="evidence" value="ECO:0007669"/>
    <property type="project" value="UniProtKB-UniPathway"/>
</dbReference>
<dbReference type="Proteomes" id="UP000299102">
    <property type="component" value="Unassembled WGS sequence"/>
</dbReference>
<comment type="catalytic activity">
    <reaction evidence="61">
        <text>butanoyl-[ACP] + malonyl-[ACP] + H(+) = 3-oxohexanoyl-[ACP] + holo-[ACP] + CO2</text>
        <dbReference type="Rhea" id="RHEA:41820"/>
        <dbReference type="Rhea" id="RHEA-COMP:9623"/>
        <dbReference type="Rhea" id="RHEA-COMP:9628"/>
        <dbReference type="Rhea" id="RHEA-COMP:9629"/>
        <dbReference type="Rhea" id="RHEA-COMP:9685"/>
        <dbReference type="ChEBI" id="CHEBI:15378"/>
        <dbReference type="ChEBI" id="CHEBI:16526"/>
        <dbReference type="ChEBI" id="CHEBI:64479"/>
        <dbReference type="ChEBI" id="CHEBI:78449"/>
        <dbReference type="ChEBI" id="CHEBI:78454"/>
        <dbReference type="ChEBI" id="CHEBI:78456"/>
    </reaction>
    <physiologicalReaction direction="left-to-right" evidence="61">
        <dbReference type="Rhea" id="RHEA:41821"/>
    </physiologicalReaction>
</comment>
<dbReference type="InterPro" id="IPR011032">
    <property type="entry name" value="GroES-like_sf"/>
</dbReference>
<evidence type="ECO:0000256" key="48">
    <source>
        <dbReference type="ARBA" id="ARBA00048420"/>
    </source>
</evidence>
<dbReference type="SMART" id="SM00827">
    <property type="entry name" value="PKS_AT"/>
    <property type="match status" value="1"/>
</dbReference>
<dbReference type="GO" id="GO:0141148">
    <property type="term" value="F:enoyl-[acyl-carrier-protein] reductase (NADPH) activity"/>
    <property type="evidence" value="ECO:0007669"/>
    <property type="project" value="UniProtKB-EC"/>
</dbReference>
<evidence type="ECO:0000313" key="68">
    <source>
        <dbReference type="EMBL" id="GBP15812.1"/>
    </source>
</evidence>
<dbReference type="Gene3D" id="3.30.70.3290">
    <property type="match status" value="1"/>
</dbReference>
<keyword evidence="15" id="KW-0521">NADP</keyword>
<dbReference type="SUPFAM" id="SSF50129">
    <property type="entry name" value="GroES-like"/>
    <property type="match status" value="1"/>
</dbReference>
<comment type="catalytic activity">
    <reaction evidence="27">
        <text>a (3R)-hydroxyacyl-[ACP] = a (2E)-enoyl-[ACP] + H2O</text>
        <dbReference type="Rhea" id="RHEA:13097"/>
        <dbReference type="Rhea" id="RHEA-COMP:9925"/>
        <dbReference type="Rhea" id="RHEA-COMP:9945"/>
        <dbReference type="ChEBI" id="CHEBI:15377"/>
        <dbReference type="ChEBI" id="CHEBI:78784"/>
        <dbReference type="ChEBI" id="CHEBI:78827"/>
        <dbReference type="EC" id="4.2.1.59"/>
    </reaction>
    <physiologicalReaction direction="left-to-right" evidence="27">
        <dbReference type="Rhea" id="RHEA:13098"/>
    </physiologicalReaction>
</comment>
<evidence type="ECO:0000256" key="9">
    <source>
        <dbReference type="ARBA" id="ARBA00022516"/>
    </source>
</evidence>
<comment type="catalytic activity">
    <reaction evidence="45">
        <text>hexadecanoyl-[ACP] + malonyl-[ACP] + H(+) = 3-oxooctadecanoyl-[ACP] + holo-[ACP] + CO2</text>
        <dbReference type="Rhea" id="RHEA:41916"/>
        <dbReference type="Rhea" id="RHEA-COMP:9623"/>
        <dbReference type="Rhea" id="RHEA-COMP:9652"/>
        <dbReference type="Rhea" id="RHEA-COMP:9653"/>
        <dbReference type="Rhea" id="RHEA-COMP:9685"/>
        <dbReference type="ChEBI" id="CHEBI:15378"/>
        <dbReference type="ChEBI" id="CHEBI:16526"/>
        <dbReference type="ChEBI" id="CHEBI:64479"/>
        <dbReference type="ChEBI" id="CHEBI:78449"/>
        <dbReference type="ChEBI" id="CHEBI:78483"/>
        <dbReference type="ChEBI" id="CHEBI:78487"/>
    </reaction>
    <physiologicalReaction direction="left-to-right" evidence="45">
        <dbReference type="Rhea" id="RHEA:41917"/>
    </physiologicalReaction>
</comment>
<feature type="region of interest" description="C-terminal hotdog fold" evidence="64">
    <location>
        <begin position="942"/>
        <end position="1086"/>
    </location>
</feature>
<evidence type="ECO:0000256" key="27">
    <source>
        <dbReference type="ARBA" id="ARBA00023394"/>
    </source>
</evidence>
<evidence type="ECO:0000256" key="10">
    <source>
        <dbReference type="ARBA" id="ARBA00022553"/>
    </source>
</evidence>
<dbReference type="GO" id="GO:0019171">
    <property type="term" value="F:(3R)-hydroxyacyl-[acyl-carrier-protein] dehydratase activity"/>
    <property type="evidence" value="ECO:0007669"/>
    <property type="project" value="UniProtKB-EC"/>
</dbReference>
<evidence type="ECO:0000313" key="69">
    <source>
        <dbReference type="Proteomes" id="UP000299102"/>
    </source>
</evidence>
<evidence type="ECO:0000256" key="47">
    <source>
        <dbReference type="ARBA" id="ARBA00048289"/>
    </source>
</evidence>
<dbReference type="FunFam" id="3.40.50.720:FF:000209">
    <property type="entry name" value="Polyketide synthase Pks12"/>
    <property type="match status" value="1"/>
</dbReference>
<evidence type="ECO:0000256" key="58">
    <source>
        <dbReference type="ARBA" id="ARBA00049263"/>
    </source>
</evidence>
<keyword evidence="17" id="KW-0007">Acetylation</keyword>
<dbReference type="SUPFAM" id="SSF53901">
    <property type="entry name" value="Thiolase-like"/>
    <property type="match status" value="1"/>
</dbReference>
<comment type="pathway">
    <text evidence="1">Lipid metabolism.</text>
</comment>
<evidence type="ECO:0000256" key="5">
    <source>
        <dbReference type="ARBA" id="ARBA00012948"/>
    </source>
</evidence>